<dbReference type="Gramene" id="PUZ48468">
    <property type="protein sequence ID" value="PUZ48468"/>
    <property type="gene ID" value="GQ55_7G247300"/>
</dbReference>
<sequence>MSTQWSELRRPLDGCFSHGARWRGPRGEDVWPATLALMLHFSRWVFIHL</sequence>
<gene>
    <name evidence="1" type="ORF">GQ55_7G247300</name>
</gene>
<dbReference type="Proteomes" id="UP000244336">
    <property type="component" value="Chromosome 7"/>
</dbReference>
<evidence type="ECO:0000313" key="1">
    <source>
        <dbReference type="EMBL" id="PUZ48468.1"/>
    </source>
</evidence>
<evidence type="ECO:0000313" key="2">
    <source>
        <dbReference type="Proteomes" id="UP000244336"/>
    </source>
</evidence>
<protein>
    <submittedName>
        <fullName evidence="1">Uncharacterized protein</fullName>
    </submittedName>
</protein>
<dbReference type="EMBL" id="CM009755">
    <property type="protein sequence ID" value="PUZ48468.1"/>
    <property type="molecule type" value="Genomic_DNA"/>
</dbReference>
<accession>A0A2T7CYP3</accession>
<keyword evidence="2" id="KW-1185">Reference proteome</keyword>
<reference evidence="1 2" key="1">
    <citation type="submission" date="2018-04" db="EMBL/GenBank/DDBJ databases">
        <title>WGS assembly of Panicum hallii var. hallii HAL2.</title>
        <authorList>
            <person name="Lovell J."/>
            <person name="Jenkins J."/>
            <person name="Lowry D."/>
            <person name="Mamidi S."/>
            <person name="Sreedasyam A."/>
            <person name="Weng X."/>
            <person name="Barry K."/>
            <person name="Bonette J."/>
            <person name="Campitelli B."/>
            <person name="Daum C."/>
            <person name="Gordon S."/>
            <person name="Gould B."/>
            <person name="Lipzen A."/>
            <person name="MacQueen A."/>
            <person name="Palacio-Mejia J."/>
            <person name="Plott C."/>
            <person name="Shakirov E."/>
            <person name="Shu S."/>
            <person name="Yoshinaga Y."/>
            <person name="Zane M."/>
            <person name="Rokhsar D."/>
            <person name="Grimwood J."/>
            <person name="Schmutz J."/>
            <person name="Juenger T."/>
        </authorList>
    </citation>
    <scope>NUCLEOTIDE SEQUENCE [LARGE SCALE GENOMIC DNA]</scope>
    <source>
        <strain evidence="2">cv. HAL2</strain>
    </source>
</reference>
<dbReference type="AlphaFoldDB" id="A0A2T7CYP3"/>
<organism evidence="1 2">
    <name type="scientific">Panicum hallii var. hallii</name>
    <dbReference type="NCBI Taxonomy" id="1504633"/>
    <lineage>
        <taxon>Eukaryota</taxon>
        <taxon>Viridiplantae</taxon>
        <taxon>Streptophyta</taxon>
        <taxon>Embryophyta</taxon>
        <taxon>Tracheophyta</taxon>
        <taxon>Spermatophyta</taxon>
        <taxon>Magnoliopsida</taxon>
        <taxon>Liliopsida</taxon>
        <taxon>Poales</taxon>
        <taxon>Poaceae</taxon>
        <taxon>PACMAD clade</taxon>
        <taxon>Panicoideae</taxon>
        <taxon>Panicodae</taxon>
        <taxon>Paniceae</taxon>
        <taxon>Panicinae</taxon>
        <taxon>Panicum</taxon>
        <taxon>Panicum sect. Panicum</taxon>
    </lineage>
</organism>
<proteinExistence type="predicted"/>
<name>A0A2T7CYP3_9POAL</name>